<evidence type="ECO:0000313" key="3">
    <source>
        <dbReference type="Proteomes" id="UP001189429"/>
    </source>
</evidence>
<gene>
    <name evidence="2" type="ORF">PCOR1329_LOCUS75258</name>
</gene>
<dbReference type="EMBL" id="CAUYUJ010020259">
    <property type="protein sequence ID" value="CAK0896930.1"/>
    <property type="molecule type" value="Genomic_DNA"/>
</dbReference>
<feature type="region of interest" description="Disordered" evidence="1">
    <location>
        <begin position="53"/>
        <end position="74"/>
    </location>
</feature>
<reference evidence="2" key="1">
    <citation type="submission" date="2023-10" db="EMBL/GenBank/DDBJ databases">
        <authorList>
            <person name="Chen Y."/>
            <person name="Shah S."/>
            <person name="Dougan E. K."/>
            <person name="Thang M."/>
            <person name="Chan C."/>
        </authorList>
    </citation>
    <scope>NUCLEOTIDE SEQUENCE [LARGE SCALE GENOMIC DNA]</scope>
</reference>
<proteinExistence type="predicted"/>
<evidence type="ECO:0000313" key="2">
    <source>
        <dbReference type="EMBL" id="CAK0896930.1"/>
    </source>
</evidence>
<keyword evidence="3" id="KW-1185">Reference proteome</keyword>
<accession>A0ABN9XG00</accession>
<evidence type="ECO:0000256" key="1">
    <source>
        <dbReference type="SAM" id="MobiDB-lite"/>
    </source>
</evidence>
<organism evidence="2 3">
    <name type="scientific">Prorocentrum cordatum</name>
    <dbReference type="NCBI Taxonomy" id="2364126"/>
    <lineage>
        <taxon>Eukaryota</taxon>
        <taxon>Sar</taxon>
        <taxon>Alveolata</taxon>
        <taxon>Dinophyceae</taxon>
        <taxon>Prorocentrales</taxon>
        <taxon>Prorocentraceae</taxon>
        <taxon>Prorocentrum</taxon>
    </lineage>
</organism>
<dbReference type="Proteomes" id="UP001189429">
    <property type="component" value="Unassembled WGS sequence"/>
</dbReference>
<sequence>MLLDPGCRRIPALAGSTGRPRTCCWTLGTAHWLPERRQSSTFVLLTHPEKLGLADGHGNVPPDPGAGGHAGAQLHQGGSQAVVDLRVVDAPPPAGSTCLPASHPAWPWALHICSQIVRCSPSLLLSSSSLSSPGSRRPSCC</sequence>
<comment type="caution">
    <text evidence="2">The sequence shown here is derived from an EMBL/GenBank/DDBJ whole genome shotgun (WGS) entry which is preliminary data.</text>
</comment>
<name>A0ABN9XG00_9DINO</name>
<protein>
    <submittedName>
        <fullName evidence="2">Uncharacterized protein</fullName>
    </submittedName>
</protein>